<comment type="subcellular location">
    <subcellularLocation>
        <location evidence="1">Membrane</location>
        <topology evidence="1">Multi-pass membrane protein</topology>
    </subcellularLocation>
</comment>
<evidence type="ECO:0000313" key="11">
    <source>
        <dbReference type="Proteomes" id="UP000267096"/>
    </source>
</evidence>
<keyword evidence="4" id="KW-0547">Nucleotide-binding</keyword>
<keyword evidence="11" id="KW-1185">Reference proteome</keyword>
<feature type="transmembrane region" description="Helical" evidence="8">
    <location>
        <begin position="316"/>
        <end position="339"/>
    </location>
</feature>
<evidence type="ECO:0000256" key="3">
    <source>
        <dbReference type="ARBA" id="ARBA00022692"/>
    </source>
</evidence>
<dbReference type="FunFam" id="3.40.50.300:FF:001797">
    <property type="entry name" value="ABC transporter, putative"/>
    <property type="match status" value="1"/>
</dbReference>
<evidence type="ECO:0000256" key="6">
    <source>
        <dbReference type="ARBA" id="ARBA00022989"/>
    </source>
</evidence>
<evidence type="ECO:0000256" key="7">
    <source>
        <dbReference type="ARBA" id="ARBA00023136"/>
    </source>
</evidence>
<dbReference type="GO" id="GO:0005524">
    <property type="term" value="F:ATP binding"/>
    <property type="evidence" value="ECO:0007669"/>
    <property type="project" value="UniProtKB-KW"/>
</dbReference>
<dbReference type="EMBL" id="UYRR01036164">
    <property type="protein sequence ID" value="VDK66370.1"/>
    <property type="molecule type" value="Genomic_DNA"/>
</dbReference>
<feature type="domain" description="ABC transporter" evidence="9">
    <location>
        <begin position="2"/>
        <end position="204"/>
    </location>
</feature>
<dbReference type="PROSITE" id="PS50893">
    <property type="entry name" value="ABC_TRANSPORTER_2"/>
    <property type="match status" value="1"/>
</dbReference>
<dbReference type="InterPro" id="IPR003439">
    <property type="entry name" value="ABC_transporter-like_ATP-bd"/>
</dbReference>
<dbReference type="GO" id="GO:0016887">
    <property type="term" value="F:ATP hydrolysis activity"/>
    <property type="evidence" value="ECO:0007669"/>
    <property type="project" value="InterPro"/>
</dbReference>
<dbReference type="Proteomes" id="UP000267096">
    <property type="component" value="Unassembled WGS sequence"/>
</dbReference>
<dbReference type="AlphaFoldDB" id="A0A3P6SET6"/>
<gene>
    <name evidence="10" type="ORF">ASIM_LOCUS18831</name>
</gene>
<dbReference type="GO" id="GO:0015421">
    <property type="term" value="F:ABC-type oligopeptide transporter activity"/>
    <property type="evidence" value="ECO:0007669"/>
    <property type="project" value="TreeGrafter"/>
</dbReference>
<dbReference type="InterPro" id="IPR003593">
    <property type="entry name" value="AAA+_ATPase"/>
</dbReference>
<dbReference type="Gene3D" id="1.20.1560.10">
    <property type="entry name" value="ABC transporter type 1, transmembrane domain"/>
    <property type="match status" value="1"/>
</dbReference>
<name>A0A3P6SET6_ANISI</name>
<comment type="similarity">
    <text evidence="2">Belongs to the ABC transporter superfamily. ABCB family. Multidrug resistance exporter (TC 3.A.1.201) subfamily.</text>
</comment>
<protein>
    <recommendedName>
        <fullName evidence="9">ABC transporter domain-containing protein</fullName>
    </recommendedName>
</protein>
<evidence type="ECO:0000259" key="9">
    <source>
        <dbReference type="PROSITE" id="PS50893"/>
    </source>
</evidence>
<organism evidence="10 11">
    <name type="scientific">Anisakis simplex</name>
    <name type="common">Herring worm</name>
    <dbReference type="NCBI Taxonomy" id="6269"/>
    <lineage>
        <taxon>Eukaryota</taxon>
        <taxon>Metazoa</taxon>
        <taxon>Ecdysozoa</taxon>
        <taxon>Nematoda</taxon>
        <taxon>Chromadorea</taxon>
        <taxon>Rhabditida</taxon>
        <taxon>Spirurina</taxon>
        <taxon>Ascaridomorpha</taxon>
        <taxon>Ascaridoidea</taxon>
        <taxon>Anisakidae</taxon>
        <taxon>Anisakis</taxon>
        <taxon>Anisakis simplex complex</taxon>
    </lineage>
</organism>
<evidence type="ECO:0000313" key="10">
    <source>
        <dbReference type="EMBL" id="VDK66370.1"/>
    </source>
</evidence>
<dbReference type="InterPro" id="IPR027417">
    <property type="entry name" value="P-loop_NTPase"/>
</dbReference>
<evidence type="ECO:0000256" key="4">
    <source>
        <dbReference type="ARBA" id="ARBA00022741"/>
    </source>
</evidence>
<evidence type="ECO:0000256" key="1">
    <source>
        <dbReference type="ARBA" id="ARBA00004141"/>
    </source>
</evidence>
<proteinExistence type="inferred from homology"/>
<sequence length="366" mass="39922">MVGHSGCGKSTIVGLILRYYDQQAGTLTIDGVPVRDLNIEWLRNTVGVVTQEPVLFAASIEENIRMGNEHVTEREMIQACTAANAHQFITKLPRGYKTVIGRGGIQLSGGQKQKLAIARALVRNPKILLLDEATSALDTESEVAVQRALDQAREGRTTLIVAHRLSTVRSADRIIVFSHGEIAEMGTHSQLMSLPDGVYRRLVHAQEIGEADDEFIDEGNLSKFHNLPEGTSHCRCGAPIHDNSWSGMARFCDNLWSNIFGKSVVGSLNFLSSTQVAAQNRAALKVLKGISRKYVLQALSAIDAGEVSRTTTLNSIWFVLLGIVTGLSTFASGTLFGWVGEKMSMRLRIAVFTVGDDTRCWGSVLI</sequence>
<keyword evidence="7 8" id="KW-0472">Membrane</keyword>
<keyword evidence="6 8" id="KW-1133">Transmembrane helix</keyword>
<dbReference type="PANTHER" id="PTHR43394">
    <property type="entry name" value="ATP-DEPENDENT PERMEASE MDL1, MITOCHONDRIAL"/>
    <property type="match status" value="1"/>
</dbReference>
<evidence type="ECO:0000256" key="8">
    <source>
        <dbReference type="SAM" id="Phobius"/>
    </source>
</evidence>
<evidence type="ECO:0000256" key="5">
    <source>
        <dbReference type="ARBA" id="ARBA00022840"/>
    </source>
</evidence>
<dbReference type="GO" id="GO:0005743">
    <property type="term" value="C:mitochondrial inner membrane"/>
    <property type="evidence" value="ECO:0007669"/>
    <property type="project" value="TreeGrafter"/>
</dbReference>
<keyword evidence="5" id="KW-0067">ATP-binding</keyword>
<dbReference type="SUPFAM" id="SSF52540">
    <property type="entry name" value="P-loop containing nucleoside triphosphate hydrolases"/>
    <property type="match status" value="1"/>
</dbReference>
<keyword evidence="3 8" id="KW-0812">Transmembrane</keyword>
<dbReference type="GO" id="GO:0090374">
    <property type="term" value="P:oligopeptide export from mitochondrion"/>
    <property type="evidence" value="ECO:0007669"/>
    <property type="project" value="TreeGrafter"/>
</dbReference>
<dbReference type="InterPro" id="IPR017871">
    <property type="entry name" value="ABC_transporter-like_CS"/>
</dbReference>
<dbReference type="InterPro" id="IPR036640">
    <property type="entry name" value="ABC1_TM_sf"/>
</dbReference>
<reference evidence="10 11" key="1">
    <citation type="submission" date="2018-11" db="EMBL/GenBank/DDBJ databases">
        <authorList>
            <consortium name="Pathogen Informatics"/>
        </authorList>
    </citation>
    <scope>NUCLEOTIDE SEQUENCE [LARGE SCALE GENOMIC DNA]</scope>
</reference>
<dbReference type="InterPro" id="IPR039421">
    <property type="entry name" value="Type_1_exporter"/>
</dbReference>
<dbReference type="SMART" id="SM00382">
    <property type="entry name" value="AAA"/>
    <property type="match status" value="1"/>
</dbReference>
<evidence type="ECO:0000256" key="2">
    <source>
        <dbReference type="ARBA" id="ARBA00007577"/>
    </source>
</evidence>
<accession>A0A3P6SET6</accession>
<dbReference type="OrthoDB" id="6500128at2759"/>
<dbReference type="Gene3D" id="3.40.50.300">
    <property type="entry name" value="P-loop containing nucleotide triphosphate hydrolases"/>
    <property type="match status" value="1"/>
</dbReference>
<dbReference type="PROSITE" id="PS00211">
    <property type="entry name" value="ABC_TRANSPORTER_1"/>
    <property type="match status" value="1"/>
</dbReference>
<dbReference type="Pfam" id="PF00005">
    <property type="entry name" value="ABC_tran"/>
    <property type="match status" value="1"/>
</dbReference>
<dbReference type="PANTHER" id="PTHR43394:SF27">
    <property type="entry name" value="ATP-DEPENDENT TRANSLOCASE ABCB1-LIKE"/>
    <property type="match status" value="1"/>
</dbReference>